<dbReference type="AlphaFoldDB" id="E4X161"/>
<evidence type="ECO:0000259" key="2">
    <source>
        <dbReference type="Pfam" id="PF01764"/>
    </source>
</evidence>
<dbReference type="CDD" id="cd00519">
    <property type="entry name" value="Lipase_3"/>
    <property type="match status" value="1"/>
</dbReference>
<evidence type="ECO:0000313" key="4">
    <source>
        <dbReference type="Proteomes" id="UP000001307"/>
    </source>
</evidence>
<protein>
    <recommendedName>
        <fullName evidence="2">Fungal lipase-type domain-containing protein</fullName>
    </recommendedName>
</protein>
<organism evidence="3">
    <name type="scientific">Oikopleura dioica</name>
    <name type="common">Tunicate</name>
    <dbReference type="NCBI Taxonomy" id="34765"/>
    <lineage>
        <taxon>Eukaryota</taxon>
        <taxon>Metazoa</taxon>
        <taxon>Chordata</taxon>
        <taxon>Tunicata</taxon>
        <taxon>Appendicularia</taxon>
        <taxon>Copelata</taxon>
        <taxon>Oikopleuridae</taxon>
        <taxon>Oikopleura</taxon>
    </lineage>
</organism>
<keyword evidence="4" id="KW-1185">Reference proteome</keyword>
<feature type="compositionally biased region" description="Basic and acidic residues" evidence="1">
    <location>
        <begin position="83"/>
        <end position="93"/>
    </location>
</feature>
<proteinExistence type="predicted"/>
<dbReference type="InterPro" id="IPR002921">
    <property type="entry name" value="Fungal_lipase-type"/>
</dbReference>
<dbReference type="InParanoid" id="E4X161"/>
<dbReference type="Gene3D" id="3.40.50.1820">
    <property type="entry name" value="alpha/beta hydrolase"/>
    <property type="match status" value="1"/>
</dbReference>
<dbReference type="EMBL" id="FN653021">
    <property type="protein sequence ID" value="CBY23541.1"/>
    <property type="molecule type" value="Genomic_DNA"/>
</dbReference>
<reference evidence="3" key="1">
    <citation type="journal article" date="2010" name="Science">
        <title>Plasticity of animal genome architecture unmasked by rapid evolution of a pelagic tunicate.</title>
        <authorList>
            <person name="Denoeud F."/>
            <person name="Henriet S."/>
            <person name="Mungpakdee S."/>
            <person name="Aury J.M."/>
            <person name="Da Silva C."/>
            <person name="Brinkmann H."/>
            <person name="Mikhaleva J."/>
            <person name="Olsen L.C."/>
            <person name="Jubin C."/>
            <person name="Canestro C."/>
            <person name="Bouquet J.M."/>
            <person name="Danks G."/>
            <person name="Poulain J."/>
            <person name="Campsteijn C."/>
            <person name="Adamski M."/>
            <person name="Cross I."/>
            <person name="Yadetie F."/>
            <person name="Muffato M."/>
            <person name="Louis A."/>
            <person name="Butcher S."/>
            <person name="Tsagkogeorga G."/>
            <person name="Konrad A."/>
            <person name="Singh S."/>
            <person name="Jensen M.F."/>
            <person name="Cong E.H."/>
            <person name="Eikeseth-Otteraa H."/>
            <person name="Noel B."/>
            <person name="Anthouard V."/>
            <person name="Porcel B.M."/>
            <person name="Kachouri-Lafond R."/>
            <person name="Nishino A."/>
            <person name="Ugolini M."/>
            <person name="Chourrout P."/>
            <person name="Nishida H."/>
            <person name="Aasland R."/>
            <person name="Huzurbazar S."/>
            <person name="Westhof E."/>
            <person name="Delsuc F."/>
            <person name="Lehrach H."/>
            <person name="Reinhardt R."/>
            <person name="Weissenbach J."/>
            <person name="Roy S.W."/>
            <person name="Artiguenave F."/>
            <person name="Postlethwait J.H."/>
            <person name="Manak J.R."/>
            <person name="Thompson E.M."/>
            <person name="Jaillon O."/>
            <person name="Du Pasquier L."/>
            <person name="Boudinot P."/>
            <person name="Liberles D.A."/>
            <person name="Volff J.N."/>
            <person name="Philippe H."/>
            <person name="Lenhard B."/>
            <person name="Roest Crollius H."/>
            <person name="Wincker P."/>
            <person name="Chourrout D."/>
        </authorList>
    </citation>
    <scope>NUCLEOTIDE SEQUENCE [LARGE SCALE GENOMIC DNA]</scope>
</reference>
<feature type="compositionally biased region" description="Basic residues" evidence="1">
    <location>
        <begin position="149"/>
        <end position="178"/>
    </location>
</feature>
<name>E4X161_OIKDI</name>
<dbReference type="InterPro" id="IPR051218">
    <property type="entry name" value="Sec_MonoDiacylglyc_Lipase"/>
</dbReference>
<accession>E4X161</accession>
<dbReference type="GO" id="GO:0006629">
    <property type="term" value="P:lipid metabolic process"/>
    <property type="evidence" value="ECO:0007669"/>
    <property type="project" value="InterPro"/>
</dbReference>
<dbReference type="Proteomes" id="UP000001307">
    <property type="component" value="Unassembled WGS sequence"/>
</dbReference>
<evidence type="ECO:0000313" key="3">
    <source>
        <dbReference type="EMBL" id="CBY23541.1"/>
    </source>
</evidence>
<dbReference type="PANTHER" id="PTHR45856:SF24">
    <property type="entry name" value="FUNGAL LIPASE-LIKE DOMAIN-CONTAINING PROTEIN"/>
    <property type="match status" value="1"/>
</dbReference>
<dbReference type="PANTHER" id="PTHR45856">
    <property type="entry name" value="ALPHA/BETA-HYDROLASES SUPERFAMILY PROTEIN"/>
    <property type="match status" value="1"/>
</dbReference>
<dbReference type="InterPro" id="IPR029058">
    <property type="entry name" value="AB_hydrolase_fold"/>
</dbReference>
<sequence length="523" mass="60818">MTEPLDLADESLEDKEIEEITEKEEEELLREENGHSTGTSTEPTNILALTTQSQNVVTARLPGTYKGHAAAEKPKKIVNLEPGRPEVILRERSISPGRPKVTGRPKTPEKEDPKKKRKASESDMPEKPNVLRGRARRKTKSRSKERQRNKSRSRSRNRKRSRSRERRRRTRSRSRHKILFQLSELKRNKPKSSSVFTSTLILRCQRCREYLGRYPLKWEQRKILQTPIDTILEWVLAARCSRLAYIPHQEFNRIVDECGDFQSSSCNLTQKSKRKGGQIKAILYQFEKRTFEYINDEKADTDVYIFCNKHYLVIAFRGTAFTMVDGFSFKDVMQDLKDSLAIYCFQNKKNYVDTLKAVREKLFTKTLFNLAEYNPPKILITGHSLGGALASLCAVDLSFSLDEVFTKRIRCITLGAAKTGDSTFCRVFRKNVKNAHRLVLPFDPIPRIPPNIPGMQYKHAIKKTVLKNYKSKMLRAIPTESHHYENYLESLEQTKEQVYKFRFRNAVRKLNKIKKLNRENCPL</sequence>
<dbReference type="Pfam" id="PF01764">
    <property type="entry name" value="Lipase_3"/>
    <property type="match status" value="1"/>
</dbReference>
<gene>
    <name evidence="3" type="ORF">GSOID_T00015990001</name>
</gene>
<feature type="region of interest" description="Disordered" evidence="1">
    <location>
        <begin position="66"/>
        <end position="178"/>
    </location>
</feature>
<feature type="compositionally biased region" description="Polar residues" evidence="1">
    <location>
        <begin position="35"/>
        <end position="45"/>
    </location>
</feature>
<feature type="compositionally biased region" description="Basic and acidic residues" evidence="1">
    <location>
        <begin position="106"/>
        <end position="126"/>
    </location>
</feature>
<feature type="domain" description="Fungal lipase-type" evidence="2">
    <location>
        <begin position="313"/>
        <end position="450"/>
    </location>
</feature>
<feature type="region of interest" description="Disordered" evidence="1">
    <location>
        <begin position="23"/>
        <end position="45"/>
    </location>
</feature>
<dbReference type="SUPFAM" id="SSF53474">
    <property type="entry name" value="alpha/beta-Hydrolases"/>
    <property type="match status" value="1"/>
</dbReference>
<dbReference type="OrthoDB" id="426718at2759"/>
<evidence type="ECO:0000256" key="1">
    <source>
        <dbReference type="SAM" id="MobiDB-lite"/>
    </source>
</evidence>